<evidence type="ECO:0000313" key="4">
    <source>
        <dbReference type="Proteomes" id="UP000288716"/>
    </source>
</evidence>
<dbReference type="STRING" id="299467.A0A443RY31"/>
<dbReference type="PROSITE" id="PS50041">
    <property type="entry name" value="C_TYPE_LECTIN_2"/>
    <property type="match status" value="1"/>
</dbReference>
<reference evidence="3 4" key="1">
    <citation type="journal article" date="2018" name="Gigascience">
        <title>Genomes of trombidid mites reveal novel predicted allergens and laterally-transferred genes associated with secondary metabolism.</title>
        <authorList>
            <person name="Dong X."/>
            <person name="Chaisiri K."/>
            <person name="Xia D."/>
            <person name="Armstrong S.D."/>
            <person name="Fang Y."/>
            <person name="Donnelly M.J."/>
            <person name="Kadowaki T."/>
            <person name="McGarry J.W."/>
            <person name="Darby A.C."/>
            <person name="Makepeace B.L."/>
        </authorList>
    </citation>
    <scope>NUCLEOTIDE SEQUENCE [LARGE SCALE GENOMIC DNA]</scope>
    <source>
        <strain evidence="3">UoL-UT</strain>
    </source>
</reference>
<dbReference type="InterPro" id="IPR001304">
    <property type="entry name" value="C-type_lectin-like"/>
</dbReference>
<name>A0A443RY31_9ACAR</name>
<feature type="domain" description="C-type lectin" evidence="2">
    <location>
        <begin position="1"/>
        <end position="98"/>
    </location>
</feature>
<dbReference type="SUPFAM" id="SSF56436">
    <property type="entry name" value="C-type lectin-like"/>
    <property type="match status" value="1"/>
</dbReference>
<dbReference type="OrthoDB" id="7962197at2759"/>
<dbReference type="PANTHER" id="PTHR22803">
    <property type="entry name" value="MANNOSE, PHOSPHOLIPASE, LECTIN RECEPTOR RELATED"/>
    <property type="match status" value="1"/>
</dbReference>
<dbReference type="Gene3D" id="3.10.100.10">
    <property type="entry name" value="Mannose-Binding Protein A, subunit A"/>
    <property type="match status" value="1"/>
</dbReference>
<dbReference type="VEuPathDB" id="VectorBase:LDEU011955"/>
<dbReference type="PROSITE" id="PS00615">
    <property type="entry name" value="C_TYPE_LECTIN_1"/>
    <property type="match status" value="1"/>
</dbReference>
<gene>
    <name evidence="3" type="ORF">B4U80_00267</name>
</gene>
<dbReference type="InterPro" id="IPR018378">
    <property type="entry name" value="C-type_lectin_CS"/>
</dbReference>
<evidence type="ECO:0000259" key="2">
    <source>
        <dbReference type="PROSITE" id="PS50041"/>
    </source>
</evidence>
<evidence type="ECO:0000256" key="1">
    <source>
        <dbReference type="ARBA" id="ARBA00023157"/>
    </source>
</evidence>
<dbReference type="InterPro" id="IPR016186">
    <property type="entry name" value="C-type_lectin-like/link_sf"/>
</dbReference>
<dbReference type="Proteomes" id="UP000288716">
    <property type="component" value="Unassembled WGS sequence"/>
</dbReference>
<accession>A0A443RY31</accession>
<dbReference type="SMART" id="SM00034">
    <property type="entry name" value="CLECT"/>
    <property type="match status" value="1"/>
</dbReference>
<proteinExistence type="predicted"/>
<evidence type="ECO:0000313" key="3">
    <source>
        <dbReference type="EMBL" id="RWS20085.1"/>
    </source>
</evidence>
<dbReference type="Pfam" id="PF00059">
    <property type="entry name" value="Lectin_C"/>
    <property type="match status" value="1"/>
</dbReference>
<dbReference type="InterPro" id="IPR050111">
    <property type="entry name" value="C-type_lectin/snaclec_domain"/>
</dbReference>
<dbReference type="EMBL" id="NCKV01020190">
    <property type="protein sequence ID" value="RWS20085.1"/>
    <property type="molecule type" value="Genomic_DNA"/>
</dbReference>
<protein>
    <recommendedName>
        <fullName evidence="2">C-type lectin domain-containing protein</fullName>
    </recommendedName>
</protein>
<keyword evidence="1" id="KW-1015">Disulfide bond</keyword>
<keyword evidence="4" id="KW-1185">Reference proteome</keyword>
<dbReference type="InterPro" id="IPR016187">
    <property type="entry name" value="CTDL_fold"/>
</dbReference>
<dbReference type="AlphaFoldDB" id="A0A443RY31"/>
<sequence>MKQYCESIGGSLVTIQSEDENYWFRSSFLAYSTFIGLKRESNGWQWIDGKPFSYSNWAPGQPDNEGGNEKCVEFWNGGTSYGLWNDLPCDFSRYTVCKMINCDAFVEKEKEKQRLPIKAYIDSNLAAAKTSILSQFISVMENRITERADRDFERINSTIFTLFKKYHEETSKSIK</sequence>
<organism evidence="3 4">
    <name type="scientific">Leptotrombidium deliense</name>
    <dbReference type="NCBI Taxonomy" id="299467"/>
    <lineage>
        <taxon>Eukaryota</taxon>
        <taxon>Metazoa</taxon>
        <taxon>Ecdysozoa</taxon>
        <taxon>Arthropoda</taxon>
        <taxon>Chelicerata</taxon>
        <taxon>Arachnida</taxon>
        <taxon>Acari</taxon>
        <taxon>Acariformes</taxon>
        <taxon>Trombidiformes</taxon>
        <taxon>Prostigmata</taxon>
        <taxon>Anystina</taxon>
        <taxon>Parasitengona</taxon>
        <taxon>Trombiculoidea</taxon>
        <taxon>Trombiculidae</taxon>
        <taxon>Leptotrombidium</taxon>
    </lineage>
</organism>
<comment type="caution">
    <text evidence="3">The sequence shown here is derived from an EMBL/GenBank/DDBJ whole genome shotgun (WGS) entry which is preliminary data.</text>
</comment>